<organism evidence="1 2">
    <name type="scientific">Candidatus Portnoybacteria bacterium CG_4_9_14_3_um_filter_44_9</name>
    <dbReference type="NCBI Taxonomy" id="1974806"/>
    <lineage>
        <taxon>Bacteria</taxon>
        <taxon>Candidatus Portnoyibacteriota</taxon>
    </lineage>
</organism>
<evidence type="ECO:0000313" key="1">
    <source>
        <dbReference type="EMBL" id="PJA62750.1"/>
    </source>
</evidence>
<dbReference type="Proteomes" id="UP000229026">
    <property type="component" value="Unassembled WGS sequence"/>
</dbReference>
<reference evidence="2" key="1">
    <citation type="submission" date="2017-09" db="EMBL/GenBank/DDBJ databases">
        <title>Depth-based differentiation of microbial function through sediment-hosted aquifers and enrichment of novel symbionts in the deep terrestrial subsurface.</title>
        <authorList>
            <person name="Probst A.J."/>
            <person name="Ladd B."/>
            <person name="Jarett J.K."/>
            <person name="Geller-Mcgrath D.E."/>
            <person name="Sieber C.M.K."/>
            <person name="Emerson J.B."/>
            <person name="Anantharaman K."/>
            <person name="Thomas B.C."/>
            <person name="Malmstrom R."/>
            <person name="Stieglmeier M."/>
            <person name="Klingl A."/>
            <person name="Woyke T."/>
            <person name="Ryan C.M."/>
            <person name="Banfield J.F."/>
        </authorList>
    </citation>
    <scope>NUCLEOTIDE SEQUENCE [LARGE SCALE GENOMIC DNA]</scope>
</reference>
<gene>
    <name evidence="1" type="ORF">CO161_04745</name>
</gene>
<dbReference type="EMBL" id="PFWH01000155">
    <property type="protein sequence ID" value="PJA62750.1"/>
    <property type="molecule type" value="Genomic_DNA"/>
</dbReference>
<accession>A0A2M7YIF2</accession>
<comment type="caution">
    <text evidence="1">The sequence shown here is derived from an EMBL/GenBank/DDBJ whole genome shotgun (WGS) entry which is preliminary data.</text>
</comment>
<name>A0A2M7YIF2_9BACT</name>
<dbReference type="AlphaFoldDB" id="A0A2M7YIF2"/>
<sequence>MEQQKLGEFMAFRKDGKAKTPLAVFEVNGNYIIGVYQGSLSDFDILIRYRQKIDGAWSRIRTPKHIHWAVDFLIKLHEDRTKTQSFLDFLLGVWERTSPVRSREQQQDVLSVDALFQDSQRLISEYEALSSKGEYSIKFLILLAKLLMIQEKTNLETAYMFKKLLEALRGKGNIFSVVSRASQTGRKNK</sequence>
<proteinExistence type="predicted"/>
<evidence type="ECO:0000313" key="2">
    <source>
        <dbReference type="Proteomes" id="UP000229026"/>
    </source>
</evidence>
<protein>
    <submittedName>
        <fullName evidence="1">Uncharacterized protein</fullName>
    </submittedName>
</protein>